<proteinExistence type="predicted"/>
<dbReference type="InterPro" id="IPR000944">
    <property type="entry name" value="Tscrpt_reg_Rrf2"/>
</dbReference>
<evidence type="ECO:0000313" key="3">
    <source>
        <dbReference type="Proteomes" id="UP000195326"/>
    </source>
</evidence>
<dbReference type="SUPFAM" id="SSF46785">
    <property type="entry name" value="Winged helix' DNA-binding domain"/>
    <property type="match status" value="1"/>
</dbReference>
<dbReference type="InterPro" id="IPR036388">
    <property type="entry name" value="WH-like_DNA-bd_sf"/>
</dbReference>
<dbReference type="EMBL" id="NFKK01000010">
    <property type="protein sequence ID" value="OUP52471.1"/>
    <property type="molecule type" value="Genomic_DNA"/>
</dbReference>
<dbReference type="AlphaFoldDB" id="A0A1Y4LCC6"/>
<dbReference type="InterPro" id="IPR036390">
    <property type="entry name" value="WH_DNA-bd_sf"/>
</dbReference>
<accession>A0A1Y4LCC6</accession>
<reference evidence="1" key="2">
    <citation type="journal article" date="2018" name="BMC Genomics">
        <title>Whole genome sequencing and function prediction of 133 gut anaerobes isolated from chicken caecum in pure cultures.</title>
        <authorList>
            <person name="Medvecky M."/>
            <person name="Cejkova D."/>
            <person name="Polansky O."/>
            <person name="Karasova D."/>
            <person name="Kubasova T."/>
            <person name="Cizek A."/>
            <person name="Rychlik I."/>
        </authorList>
    </citation>
    <scope>NUCLEOTIDE SEQUENCE</scope>
    <source>
        <strain evidence="2">An179</strain>
        <strain evidence="1">An180</strain>
    </source>
</reference>
<reference evidence="3 4" key="1">
    <citation type="submission" date="2017-04" db="EMBL/GenBank/DDBJ databases">
        <title>Function of individual gut microbiota members based on whole genome sequencing of pure cultures obtained from chicken caecum.</title>
        <authorList>
            <person name="Medvecky M."/>
            <person name="Cejkova D."/>
            <person name="Polansky O."/>
            <person name="Karasova D."/>
            <person name="Kubasova T."/>
            <person name="Cizek A."/>
            <person name="Rychlik I."/>
        </authorList>
    </citation>
    <scope>NUCLEOTIDE SEQUENCE [LARGE SCALE GENOMIC DNA]</scope>
    <source>
        <strain evidence="3">An179</strain>
        <strain evidence="4">An180</strain>
    </source>
</reference>
<dbReference type="GO" id="GO:0005829">
    <property type="term" value="C:cytosol"/>
    <property type="evidence" value="ECO:0007669"/>
    <property type="project" value="TreeGrafter"/>
</dbReference>
<dbReference type="PANTHER" id="PTHR33221">
    <property type="entry name" value="WINGED HELIX-TURN-HELIX TRANSCRIPTIONAL REGULATOR, RRF2 FAMILY"/>
    <property type="match status" value="1"/>
</dbReference>
<sequence length="133" mass="14950">MRITHEADYAIRVAFCLAECGGKLGAKEISERTGVTLRFALKILRKLIQAEMVRSYKGANGGYELAKEPAEISMGAIIECIDGPITINHCLCNEFECTRVQSKSICNFRKVFGSVNTMIRDELYRVTLDQFLH</sequence>
<gene>
    <name evidence="2" type="ORF">B5F15_10620</name>
    <name evidence="1" type="ORF">B5F17_09425</name>
</gene>
<evidence type="ECO:0000313" key="4">
    <source>
        <dbReference type="Proteomes" id="UP000195897"/>
    </source>
</evidence>
<evidence type="ECO:0000313" key="2">
    <source>
        <dbReference type="EMBL" id="OUP57258.1"/>
    </source>
</evidence>
<dbReference type="EMBL" id="NFKL01000014">
    <property type="protein sequence ID" value="OUP57258.1"/>
    <property type="molecule type" value="Genomic_DNA"/>
</dbReference>
<dbReference type="GO" id="GO:0003700">
    <property type="term" value="F:DNA-binding transcription factor activity"/>
    <property type="evidence" value="ECO:0007669"/>
    <property type="project" value="TreeGrafter"/>
</dbReference>
<dbReference type="NCBIfam" id="TIGR00738">
    <property type="entry name" value="rrf2_super"/>
    <property type="match status" value="1"/>
</dbReference>
<dbReference type="Proteomes" id="UP000195326">
    <property type="component" value="Unassembled WGS sequence"/>
</dbReference>
<dbReference type="RefSeq" id="WP_016147134.1">
    <property type="nucleotide sequence ID" value="NZ_CABKSA010000001.1"/>
</dbReference>
<dbReference type="PROSITE" id="PS51197">
    <property type="entry name" value="HTH_RRF2_2"/>
    <property type="match status" value="1"/>
</dbReference>
<dbReference type="PANTHER" id="PTHR33221:SF2">
    <property type="entry name" value="TRANSCRIPTIONAL REGULATOR"/>
    <property type="match status" value="1"/>
</dbReference>
<dbReference type="STRING" id="501571.GCA_900143195_03051"/>
<protein>
    <submittedName>
        <fullName evidence="1">Rrf2 family transcriptional regulator</fullName>
    </submittedName>
</protein>
<dbReference type="Proteomes" id="UP000195897">
    <property type="component" value="Unassembled WGS sequence"/>
</dbReference>
<organism evidence="1 4">
    <name type="scientific">Butyricicoccus pullicaecorum</name>
    <dbReference type="NCBI Taxonomy" id="501571"/>
    <lineage>
        <taxon>Bacteria</taxon>
        <taxon>Bacillati</taxon>
        <taxon>Bacillota</taxon>
        <taxon>Clostridia</taxon>
        <taxon>Eubacteriales</taxon>
        <taxon>Butyricicoccaceae</taxon>
        <taxon>Butyricicoccus</taxon>
    </lineage>
</organism>
<evidence type="ECO:0000313" key="1">
    <source>
        <dbReference type="EMBL" id="OUP52471.1"/>
    </source>
</evidence>
<comment type="caution">
    <text evidence="1">The sequence shown here is derived from an EMBL/GenBank/DDBJ whole genome shotgun (WGS) entry which is preliminary data.</text>
</comment>
<dbReference type="Gene3D" id="1.10.10.10">
    <property type="entry name" value="Winged helix-like DNA-binding domain superfamily/Winged helix DNA-binding domain"/>
    <property type="match status" value="1"/>
</dbReference>
<dbReference type="Pfam" id="PF02082">
    <property type="entry name" value="Rrf2"/>
    <property type="match status" value="1"/>
</dbReference>
<name>A0A1Y4LCC6_9FIRM</name>